<evidence type="ECO:0000256" key="2">
    <source>
        <dbReference type="ARBA" id="ARBA00022801"/>
    </source>
</evidence>
<protein>
    <recommendedName>
        <fullName evidence="4">Purple acid phosphatase</fullName>
        <ecNumber evidence="4">3.1.3.2</ecNumber>
    </recommendedName>
</protein>
<dbReference type="Proteomes" id="UP000193986">
    <property type="component" value="Unassembled WGS sequence"/>
</dbReference>
<dbReference type="Gene3D" id="2.60.40.380">
    <property type="entry name" value="Purple acid phosphatase-like, N-terminal"/>
    <property type="match status" value="1"/>
</dbReference>
<dbReference type="EMBL" id="MCFC01000028">
    <property type="protein sequence ID" value="ORY28956.1"/>
    <property type="molecule type" value="Genomic_DNA"/>
</dbReference>
<dbReference type="InterPro" id="IPR004843">
    <property type="entry name" value="Calcineurin-like_PHP"/>
</dbReference>
<dbReference type="Pfam" id="PF16656">
    <property type="entry name" value="Pur_ac_phosph_N"/>
    <property type="match status" value="1"/>
</dbReference>
<evidence type="ECO:0000259" key="6">
    <source>
        <dbReference type="Pfam" id="PF14008"/>
    </source>
</evidence>
<evidence type="ECO:0000259" key="5">
    <source>
        <dbReference type="Pfam" id="PF00149"/>
    </source>
</evidence>
<feature type="domain" description="Purple acid phosphatase C-terminal" evidence="6">
    <location>
        <begin position="454"/>
        <end position="515"/>
    </location>
</feature>
<evidence type="ECO:0000256" key="1">
    <source>
        <dbReference type="ARBA" id="ARBA00022729"/>
    </source>
</evidence>
<proteinExistence type="inferred from homology"/>
<dbReference type="PANTHER" id="PTHR22953">
    <property type="entry name" value="ACID PHOSPHATASE RELATED"/>
    <property type="match status" value="1"/>
</dbReference>
<dbReference type="GO" id="GO:0003993">
    <property type="term" value="F:acid phosphatase activity"/>
    <property type="evidence" value="ECO:0007669"/>
    <property type="project" value="UniProtKB-EC"/>
</dbReference>
<dbReference type="EC" id="3.1.3.2" evidence="4"/>
<evidence type="ECO:0000256" key="4">
    <source>
        <dbReference type="RuleBase" id="RU361203"/>
    </source>
</evidence>
<dbReference type="SUPFAM" id="SSF56300">
    <property type="entry name" value="Metallo-dependent phosphatases"/>
    <property type="match status" value="1"/>
</dbReference>
<comment type="similarity">
    <text evidence="4">Belongs to the metallophosphoesterase superfamily. Purple acid phosphatase family.</text>
</comment>
<dbReference type="STRING" id="71784.A0A1Y2B2J4"/>
<comment type="catalytic activity">
    <reaction evidence="4">
        <text>a phosphate monoester + H2O = an alcohol + phosphate</text>
        <dbReference type="Rhea" id="RHEA:15017"/>
        <dbReference type="ChEBI" id="CHEBI:15377"/>
        <dbReference type="ChEBI" id="CHEBI:30879"/>
        <dbReference type="ChEBI" id="CHEBI:43474"/>
        <dbReference type="ChEBI" id="CHEBI:67140"/>
        <dbReference type="EC" id="3.1.3.2"/>
    </reaction>
</comment>
<evidence type="ECO:0000313" key="9">
    <source>
        <dbReference type="Proteomes" id="UP000193986"/>
    </source>
</evidence>
<dbReference type="InterPro" id="IPR041792">
    <property type="entry name" value="MPP_PAP"/>
</dbReference>
<dbReference type="AlphaFoldDB" id="A0A1Y2B2J4"/>
<keyword evidence="1 4" id="KW-0732">Signal</keyword>
<dbReference type="InterPro" id="IPR025733">
    <property type="entry name" value="PAPs_C"/>
</dbReference>
<dbReference type="InterPro" id="IPR029052">
    <property type="entry name" value="Metallo-depent_PP-like"/>
</dbReference>
<dbReference type="Pfam" id="PF14008">
    <property type="entry name" value="Metallophos_C"/>
    <property type="match status" value="1"/>
</dbReference>
<keyword evidence="3" id="KW-0325">Glycoprotein</keyword>
<organism evidence="8 9">
    <name type="scientific">Naematelia encephala</name>
    <dbReference type="NCBI Taxonomy" id="71784"/>
    <lineage>
        <taxon>Eukaryota</taxon>
        <taxon>Fungi</taxon>
        <taxon>Dikarya</taxon>
        <taxon>Basidiomycota</taxon>
        <taxon>Agaricomycotina</taxon>
        <taxon>Tremellomycetes</taxon>
        <taxon>Tremellales</taxon>
        <taxon>Naemateliaceae</taxon>
        <taxon>Naematelia</taxon>
    </lineage>
</organism>
<keyword evidence="2 4" id="KW-0378">Hydrolase</keyword>
<dbReference type="CDD" id="cd00839">
    <property type="entry name" value="MPP_PAPs"/>
    <property type="match status" value="1"/>
</dbReference>
<dbReference type="OrthoDB" id="45007at2759"/>
<dbReference type="PANTHER" id="PTHR22953:SF145">
    <property type="entry name" value="PURPLE ACID PHOSPHATASE"/>
    <property type="match status" value="1"/>
</dbReference>
<evidence type="ECO:0000313" key="8">
    <source>
        <dbReference type="EMBL" id="ORY28956.1"/>
    </source>
</evidence>
<feature type="signal peptide" evidence="4">
    <location>
        <begin position="1"/>
        <end position="26"/>
    </location>
</feature>
<dbReference type="InParanoid" id="A0A1Y2B2J4"/>
<dbReference type="Pfam" id="PF00149">
    <property type="entry name" value="Metallophos"/>
    <property type="match status" value="1"/>
</dbReference>
<gene>
    <name evidence="8" type="ORF">BCR39DRAFT_559258</name>
</gene>
<dbReference type="InterPro" id="IPR039331">
    <property type="entry name" value="PAPs-like"/>
</dbReference>
<accession>A0A1Y2B2J4</accession>
<reference evidence="8 9" key="1">
    <citation type="submission" date="2016-07" db="EMBL/GenBank/DDBJ databases">
        <title>Pervasive Adenine N6-methylation of Active Genes in Fungi.</title>
        <authorList>
            <consortium name="DOE Joint Genome Institute"/>
            <person name="Mondo S.J."/>
            <person name="Dannebaum R.O."/>
            <person name="Kuo R.C."/>
            <person name="Labutti K."/>
            <person name="Haridas S."/>
            <person name="Kuo A."/>
            <person name="Salamov A."/>
            <person name="Ahrendt S.R."/>
            <person name="Lipzen A."/>
            <person name="Sullivan W."/>
            <person name="Andreopoulos W.B."/>
            <person name="Clum A."/>
            <person name="Lindquist E."/>
            <person name="Daum C."/>
            <person name="Ramamoorthy G.K."/>
            <person name="Gryganskyi A."/>
            <person name="Culley D."/>
            <person name="Magnuson J.K."/>
            <person name="James T.Y."/>
            <person name="O'Malley M.A."/>
            <person name="Stajich J.E."/>
            <person name="Spatafora J.W."/>
            <person name="Visel A."/>
            <person name="Grigoriev I.V."/>
        </authorList>
    </citation>
    <scope>NUCLEOTIDE SEQUENCE [LARGE SCALE GENOMIC DNA]</scope>
    <source>
        <strain evidence="8 9">68-887.2</strain>
    </source>
</reference>
<dbReference type="InterPro" id="IPR015914">
    <property type="entry name" value="PAPs_N"/>
</dbReference>
<evidence type="ECO:0000259" key="7">
    <source>
        <dbReference type="Pfam" id="PF16656"/>
    </source>
</evidence>
<dbReference type="GO" id="GO:0046872">
    <property type="term" value="F:metal ion binding"/>
    <property type="evidence" value="ECO:0007669"/>
    <property type="project" value="InterPro"/>
</dbReference>
<dbReference type="InterPro" id="IPR008963">
    <property type="entry name" value="Purple_acid_Pase-like_N"/>
</dbReference>
<comment type="caution">
    <text evidence="8">The sequence shown here is derived from an EMBL/GenBank/DDBJ whole genome shotgun (WGS) entry which is preliminary data.</text>
</comment>
<keyword evidence="9" id="KW-1185">Reference proteome</keyword>
<feature type="domain" description="Purple acid phosphatase N-terminal" evidence="7">
    <location>
        <begin position="50"/>
        <end position="143"/>
    </location>
</feature>
<feature type="domain" description="Calcineurin-like phosphoesterase" evidence="5">
    <location>
        <begin position="199"/>
        <end position="433"/>
    </location>
</feature>
<dbReference type="SUPFAM" id="SSF49363">
    <property type="entry name" value="Purple acid phosphatase, N-terminal domain"/>
    <property type="match status" value="1"/>
</dbReference>
<sequence>MQPLNSARKMFLYLSFFVSALGLVTAAPLREANFTYAHVPGTVPFNLKEPLQQRLAYVNSSAMHVSWNTYASLNASEASVIYGTDPFNLDLTAYATSMTYNTSRTWNHHALLTGLQPKQDYWYRVAYTNCYGCSNIPTYKFTTLREKGDTSAFSLAVVVDMGTMGADGLSDSLGPLLGGSHHIPLKKEDSNTIQSLAQSIDTYDAILHPGDIAYADYFTKESINGYFGNGSIIVNMTSVANGYETILEEYYDQITPLTATRPYMVGPGNHEANCDNGGTSDSLNNINYTVSICTPGQTNFTGYINHWRMPGNVDEVNRNFWYSYDAGMVHIVFLDTETDLGGNLTGPDEIGGSELEFSGPFGAANEQVNWLKSDLAAVDRSVTPWVVVFAHRPWYVSATNRSSTVCLDCQKAFEPTLIEYNVDLVMHGHVHAYQRNMPMKNYAIDPNGLNNPAAPLDIVNGAAGHYDGLDALLNATYYSAVQNDVTFGWSRLTFHNRTHLTHQFIASANSSVLDEVTLYKEHSF</sequence>
<dbReference type="Gene3D" id="3.60.21.10">
    <property type="match status" value="1"/>
</dbReference>
<name>A0A1Y2B2J4_9TREE</name>
<evidence type="ECO:0000256" key="3">
    <source>
        <dbReference type="ARBA" id="ARBA00023180"/>
    </source>
</evidence>
<feature type="chain" id="PRO_5011835351" description="Purple acid phosphatase" evidence="4">
    <location>
        <begin position="27"/>
        <end position="524"/>
    </location>
</feature>